<dbReference type="InterPro" id="IPR013083">
    <property type="entry name" value="Znf_RING/FYVE/PHD"/>
</dbReference>
<dbReference type="PANTHER" id="PTHR31150:SF32">
    <property type="entry name" value="RING_U-BOX SUPERFAMILY PROTEIN"/>
    <property type="match status" value="1"/>
</dbReference>
<dbReference type="Proteomes" id="UP000228380">
    <property type="component" value="Chromosome 6"/>
</dbReference>
<dbReference type="SUPFAM" id="SSF57850">
    <property type="entry name" value="RING/U-box"/>
    <property type="match status" value="1"/>
</dbReference>
<dbReference type="AlphaFoldDB" id="A0A8B7BTH4"/>
<keyword evidence="5" id="KW-1185">Reference proteome</keyword>
<dbReference type="InterPro" id="IPR001841">
    <property type="entry name" value="Znf_RING"/>
</dbReference>
<feature type="transmembrane region" description="Helical" evidence="3">
    <location>
        <begin position="40"/>
        <end position="61"/>
    </location>
</feature>
<dbReference type="SMART" id="SM00184">
    <property type="entry name" value="RING"/>
    <property type="match status" value="1"/>
</dbReference>
<feature type="compositionally biased region" description="Polar residues" evidence="2">
    <location>
        <begin position="154"/>
        <end position="178"/>
    </location>
</feature>
<evidence type="ECO:0000256" key="1">
    <source>
        <dbReference type="PROSITE-ProRule" id="PRU00175"/>
    </source>
</evidence>
<evidence type="ECO:0000313" key="6">
    <source>
        <dbReference type="RefSeq" id="XP_008784955.1"/>
    </source>
</evidence>
<keyword evidence="3" id="KW-1133">Transmembrane helix</keyword>
<sequence length="491" mass="54547">MFLCAGVAGYCHCDFVLEHWCDDREKNIHLTVNIFVVREFLRLFSFLFFFWIAFFLIYISMGANCCVAARDKPLPDRSQFEVSTFRNLRRSPSWSFRWDNRTHIEDIMDSLVQISPHNSGNASSEIKSGATTETEGLSDRGSQQSPSKTRKWNKSSTNIGSDGNSKPTADQFVQSNSSPEERNSIEPSGKTSASDGKPSISVPITPSLAFKSDPSSSRSHSLSSDPTSSRKAHCSPGYQLSRQVSDSRIPSLKSMNENSSPEKKQSSVLSVCSNDLSTGGSHGGSSDGWSMRTFSELVASSQRERWSIDSENLSSSNCKIEISNTQQTTPLSPDCHTCRVCSKLLKERSPWSAQKIVSTNELSIVAVLVCGHVYHVDCLENMTPEAERYDPPCPVCTHGEKFIAKLLGKAELKGRNKISRTAVADVAVDSNSLSEHQKRSGKRPRAGSSMKSSFGRPFLRWRFSIGSRPTRSISDNESTRKKGFWARYLRD</sequence>
<organism evidence="5 6">
    <name type="scientific">Phoenix dactylifera</name>
    <name type="common">Date palm</name>
    <dbReference type="NCBI Taxonomy" id="42345"/>
    <lineage>
        <taxon>Eukaryota</taxon>
        <taxon>Viridiplantae</taxon>
        <taxon>Streptophyta</taxon>
        <taxon>Embryophyta</taxon>
        <taxon>Tracheophyta</taxon>
        <taxon>Spermatophyta</taxon>
        <taxon>Magnoliopsida</taxon>
        <taxon>Liliopsida</taxon>
        <taxon>Arecaceae</taxon>
        <taxon>Coryphoideae</taxon>
        <taxon>Phoeniceae</taxon>
        <taxon>Phoenix</taxon>
    </lineage>
</organism>
<gene>
    <name evidence="6" type="primary">LOC103703762</name>
</gene>
<feature type="compositionally biased region" description="Polar residues" evidence="2">
    <location>
        <begin position="116"/>
        <end position="147"/>
    </location>
</feature>
<feature type="compositionally biased region" description="Polar residues" evidence="2">
    <location>
        <begin position="185"/>
        <end position="194"/>
    </location>
</feature>
<dbReference type="GeneID" id="103703762"/>
<evidence type="ECO:0000256" key="2">
    <source>
        <dbReference type="SAM" id="MobiDB-lite"/>
    </source>
</evidence>
<evidence type="ECO:0000313" key="5">
    <source>
        <dbReference type="Proteomes" id="UP000228380"/>
    </source>
</evidence>
<dbReference type="PROSITE" id="PS50089">
    <property type="entry name" value="ZF_RING_2"/>
    <property type="match status" value="1"/>
</dbReference>
<dbReference type="PANTHER" id="PTHR31150">
    <property type="entry name" value="EXPRESSED PROTEIN"/>
    <property type="match status" value="1"/>
</dbReference>
<feature type="domain" description="RING-type" evidence="4">
    <location>
        <begin position="338"/>
        <end position="397"/>
    </location>
</feature>
<dbReference type="KEGG" id="pda:103703762"/>
<feature type="compositionally biased region" description="Polar residues" evidence="2">
    <location>
        <begin position="266"/>
        <end position="276"/>
    </location>
</feature>
<keyword evidence="3" id="KW-0472">Membrane</keyword>
<keyword evidence="1" id="KW-0863">Zinc-finger</keyword>
<proteinExistence type="predicted"/>
<name>A0A8B7BTH4_PHODC</name>
<evidence type="ECO:0000259" key="4">
    <source>
        <dbReference type="PROSITE" id="PS50089"/>
    </source>
</evidence>
<evidence type="ECO:0000256" key="3">
    <source>
        <dbReference type="SAM" id="Phobius"/>
    </source>
</evidence>
<feature type="compositionally biased region" description="Low complexity" evidence="2">
    <location>
        <begin position="212"/>
        <end position="229"/>
    </location>
</feature>
<feature type="region of interest" description="Disordered" evidence="2">
    <location>
        <begin position="429"/>
        <end position="453"/>
    </location>
</feature>
<protein>
    <submittedName>
        <fullName evidence="6">Uncharacterized protein LOC103703762 isoform X1</fullName>
    </submittedName>
</protein>
<dbReference type="RefSeq" id="XP_008784955.1">
    <property type="nucleotide sequence ID" value="XM_008786733.3"/>
</dbReference>
<reference evidence="6" key="2">
    <citation type="submission" date="2025-08" db="UniProtKB">
        <authorList>
            <consortium name="RefSeq"/>
        </authorList>
    </citation>
    <scope>IDENTIFICATION</scope>
    <source>
        <tissue evidence="6">Young leaves</tissue>
    </source>
</reference>
<dbReference type="GO" id="GO:0008270">
    <property type="term" value="F:zinc ion binding"/>
    <property type="evidence" value="ECO:0007669"/>
    <property type="project" value="UniProtKB-KW"/>
</dbReference>
<feature type="compositionally biased region" description="Polar residues" evidence="2">
    <location>
        <begin position="238"/>
        <end position="259"/>
    </location>
</feature>
<dbReference type="Gene3D" id="3.30.40.10">
    <property type="entry name" value="Zinc/RING finger domain, C3HC4 (zinc finger)"/>
    <property type="match status" value="1"/>
</dbReference>
<feature type="region of interest" description="Disordered" evidence="2">
    <location>
        <begin position="116"/>
        <end position="288"/>
    </location>
</feature>
<reference evidence="5" key="1">
    <citation type="journal article" date="2019" name="Nat. Commun.">
        <title>Genome-wide association mapping of date palm fruit traits.</title>
        <authorList>
            <person name="Hazzouri K.M."/>
            <person name="Gros-Balthazard M."/>
            <person name="Flowers J.M."/>
            <person name="Copetti D."/>
            <person name="Lemansour A."/>
            <person name="Lebrun M."/>
            <person name="Masmoudi K."/>
            <person name="Ferrand S."/>
            <person name="Dhar M.I."/>
            <person name="Fresquez Z.A."/>
            <person name="Rosas U."/>
            <person name="Zhang J."/>
            <person name="Talag J."/>
            <person name="Lee S."/>
            <person name="Kudrna D."/>
            <person name="Powell R.F."/>
            <person name="Leitch I.J."/>
            <person name="Krueger R.R."/>
            <person name="Wing R.A."/>
            <person name="Amiri K.M.A."/>
            <person name="Purugganan M.D."/>
        </authorList>
    </citation>
    <scope>NUCLEOTIDE SEQUENCE [LARGE SCALE GENOMIC DNA]</scope>
    <source>
        <strain evidence="5">cv. Khalas</strain>
    </source>
</reference>
<keyword evidence="3" id="KW-0812">Transmembrane</keyword>
<accession>A0A8B7BTH4</accession>
<dbReference type="OrthoDB" id="1938835at2759"/>
<keyword evidence="1" id="KW-0479">Metal-binding</keyword>
<keyword evidence="1" id="KW-0862">Zinc</keyword>